<dbReference type="SUPFAM" id="SSF53795">
    <property type="entry name" value="PEP carboxykinase-like"/>
    <property type="match status" value="1"/>
</dbReference>
<dbReference type="GO" id="GO:0006109">
    <property type="term" value="P:regulation of carbohydrate metabolic process"/>
    <property type="evidence" value="ECO:0007669"/>
    <property type="project" value="InterPro"/>
</dbReference>
<reference evidence="2 3" key="1">
    <citation type="submission" date="2016-05" db="EMBL/GenBank/DDBJ databases">
        <title>Compelete Genome Sequence of Bacteriochlorophyll-Synthesizing Bacterium Porphyrobacter neustonensis DSM 9434.</title>
        <authorList>
            <person name="Shi X.-L."/>
            <person name="Wu Y.-H."/>
            <person name="Cheng H."/>
            <person name="Xu L."/>
            <person name="Zhang X.-Q."/>
            <person name="Wang C.-S."/>
            <person name="Xu X.-W."/>
        </authorList>
    </citation>
    <scope>NUCLEOTIDE SEQUENCE [LARGE SCALE GENOMIC DNA]</scope>
    <source>
        <strain evidence="2 3">DSM 9434</strain>
    </source>
</reference>
<dbReference type="STRING" id="1112.A9D12_09290"/>
<dbReference type="InterPro" id="IPR011104">
    <property type="entry name" value="Hpr_kin/Pase_C"/>
</dbReference>
<evidence type="ECO:0000313" key="2">
    <source>
        <dbReference type="EMBL" id="ANK13107.1"/>
    </source>
</evidence>
<evidence type="ECO:0000313" key="3">
    <source>
        <dbReference type="Proteomes" id="UP000078263"/>
    </source>
</evidence>
<dbReference type="CDD" id="cd01918">
    <property type="entry name" value="HprK_C"/>
    <property type="match status" value="1"/>
</dbReference>
<dbReference type="RefSeq" id="WP_068351123.1">
    <property type="nucleotide sequence ID" value="NZ_CP016033.1"/>
</dbReference>
<proteinExistence type="predicted"/>
<dbReference type="EMBL" id="CP016033">
    <property type="protein sequence ID" value="ANK13107.1"/>
    <property type="molecule type" value="Genomic_DNA"/>
</dbReference>
<dbReference type="Gene3D" id="3.40.50.300">
    <property type="entry name" value="P-loop containing nucleotide triphosphate hydrolases"/>
    <property type="match status" value="1"/>
</dbReference>
<dbReference type="Pfam" id="PF07475">
    <property type="entry name" value="Hpr_kinase_C"/>
    <property type="match status" value="1"/>
</dbReference>
<sequence>MSAPDAACGGFLVTALVFQASAVVIGGRALLIEGAPGSGKSSLALALIDRGAGLIGDDAVTLTADGDRLVASAPPNIAGLLEVRGVGLVRMPLAPPAPVALILSLGTAAPERLPETPLPTLILAGIAVSLLPFDPGQIAPAQRAEWALAMHGRVFAPSSLSQPPAPHNAS</sequence>
<keyword evidence="2" id="KW-0808">Transferase</keyword>
<dbReference type="OrthoDB" id="8326226at2"/>
<dbReference type="InterPro" id="IPR027417">
    <property type="entry name" value="P-loop_NTPase"/>
</dbReference>
<keyword evidence="2" id="KW-0418">Kinase</keyword>
<accession>A0A192D5D4</accession>
<protein>
    <submittedName>
        <fullName evidence="2">Serine kinase</fullName>
    </submittedName>
</protein>
<keyword evidence="3" id="KW-1185">Reference proteome</keyword>
<gene>
    <name evidence="2" type="ORF">A9D12_09290</name>
</gene>
<organism evidence="2 3">
    <name type="scientific">Erythrobacter neustonensis</name>
    <dbReference type="NCBI Taxonomy" id="1112"/>
    <lineage>
        <taxon>Bacteria</taxon>
        <taxon>Pseudomonadati</taxon>
        <taxon>Pseudomonadota</taxon>
        <taxon>Alphaproteobacteria</taxon>
        <taxon>Sphingomonadales</taxon>
        <taxon>Erythrobacteraceae</taxon>
        <taxon>Erythrobacter/Porphyrobacter group</taxon>
        <taxon>Erythrobacter</taxon>
    </lineage>
</organism>
<dbReference type="Proteomes" id="UP000078263">
    <property type="component" value="Chromosome"/>
</dbReference>
<feature type="domain" description="HPr kinase/phosphorylase C-terminal" evidence="1">
    <location>
        <begin position="20"/>
        <end position="90"/>
    </location>
</feature>
<dbReference type="KEGG" id="pns:A9D12_09290"/>
<dbReference type="GO" id="GO:0000155">
    <property type="term" value="F:phosphorelay sensor kinase activity"/>
    <property type="evidence" value="ECO:0007669"/>
    <property type="project" value="InterPro"/>
</dbReference>
<dbReference type="GO" id="GO:0005524">
    <property type="term" value="F:ATP binding"/>
    <property type="evidence" value="ECO:0007669"/>
    <property type="project" value="InterPro"/>
</dbReference>
<dbReference type="AlphaFoldDB" id="A0A192D5D4"/>
<evidence type="ECO:0000259" key="1">
    <source>
        <dbReference type="Pfam" id="PF07475"/>
    </source>
</evidence>
<name>A0A192D5D4_9SPHN</name>